<reference evidence="13 14" key="1">
    <citation type="submission" date="2019-07" db="EMBL/GenBank/DDBJ databases">
        <title>Insights of Desulfuromonas acetexigens electromicrobiology.</title>
        <authorList>
            <person name="Katuri K."/>
            <person name="Sapireddy V."/>
            <person name="Shaw D.R."/>
            <person name="Saikaly P."/>
        </authorList>
    </citation>
    <scope>NUCLEOTIDE SEQUENCE [LARGE SCALE GENOMIC DNA]</scope>
    <source>
        <strain evidence="13 14">2873</strain>
    </source>
</reference>
<sequence length="241" mass="27059">MEGKRRSVPRRLLLALAKTAVALVVLSVLAVLVLRFVPPVTSAFMVTRYAEGVFGGHAYTAIDYRWVNWKKISPQMPLAAVAAEDQKFPDHFGFDFEAMADAFEDMEDGGRVRGASTISQQVAKNLFLWKGQSFFRKGIEAGFTVLIETLWPKQRILEVYLNIAEFGDGVYGVEAAAQRYFGKPAAKLSSREAARLAAVLPNPKRFKAAAPSAYVERRTMRIERQMRNLGPDYLREVWRAP</sequence>
<dbReference type="HAMAP" id="MF_00766">
    <property type="entry name" value="PGT_MtgA"/>
    <property type="match status" value="1"/>
</dbReference>
<dbReference type="GO" id="GO:0008955">
    <property type="term" value="F:peptidoglycan glycosyltransferase activity"/>
    <property type="evidence" value="ECO:0007669"/>
    <property type="project" value="UniProtKB-UniRule"/>
</dbReference>
<dbReference type="PANTHER" id="PTHR30400">
    <property type="entry name" value="MONOFUNCTIONAL BIOSYNTHETIC PEPTIDOGLYCAN TRANSGLYCOSYLASE"/>
    <property type="match status" value="1"/>
</dbReference>
<comment type="function">
    <text evidence="11">Peptidoglycan polymerase that catalyzes glycan chain elongation from lipid-linked precursors.</text>
</comment>
<organism evidence="13 14">
    <name type="scientific">Trichloromonas acetexigens</name>
    <dbReference type="NCBI Taxonomy" id="38815"/>
    <lineage>
        <taxon>Bacteria</taxon>
        <taxon>Pseudomonadati</taxon>
        <taxon>Thermodesulfobacteriota</taxon>
        <taxon>Desulfuromonadia</taxon>
        <taxon>Desulfuromonadales</taxon>
        <taxon>Trichloromonadaceae</taxon>
        <taxon>Trichloromonas</taxon>
    </lineage>
</organism>
<comment type="pathway">
    <text evidence="11">Cell wall biogenesis; peptidoglycan biosynthesis.</text>
</comment>
<evidence type="ECO:0000256" key="11">
    <source>
        <dbReference type="HAMAP-Rule" id="MF_00766"/>
    </source>
</evidence>
<dbReference type="InterPro" id="IPR011812">
    <property type="entry name" value="Pep_trsgly"/>
</dbReference>
<comment type="caution">
    <text evidence="13">The sequence shown here is derived from an EMBL/GenBank/DDBJ whole genome shotgun (WGS) entry which is preliminary data.</text>
</comment>
<evidence type="ECO:0000313" key="13">
    <source>
        <dbReference type="EMBL" id="TRO78845.1"/>
    </source>
</evidence>
<evidence type="ECO:0000256" key="10">
    <source>
        <dbReference type="ARBA" id="ARBA00023316"/>
    </source>
</evidence>
<keyword evidence="6 11" id="KW-0133">Cell shape</keyword>
<evidence type="ECO:0000256" key="7">
    <source>
        <dbReference type="ARBA" id="ARBA00022984"/>
    </source>
</evidence>
<dbReference type="AlphaFoldDB" id="A0A550J6K4"/>
<dbReference type="GO" id="GO:0005886">
    <property type="term" value="C:plasma membrane"/>
    <property type="evidence" value="ECO:0007669"/>
    <property type="project" value="UniProtKB-SubCell"/>
</dbReference>
<feature type="domain" description="Glycosyl transferase family 51" evidence="12">
    <location>
        <begin position="63"/>
        <end position="226"/>
    </location>
</feature>
<dbReference type="PANTHER" id="PTHR30400:SF0">
    <property type="entry name" value="BIOSYNTHETIC PEPTIDOGLYCAN TRANSGLYCOSYLASE"/>
    <property type="match status" value="1"/>
</dbReference>
<dbReference type="GO" id="GO:0071555">
    <property type="term" value="P:cell wall organization"/>
    <property type="evidence" value="ECO:0007669"/>
    <property type="project" value="UniProtKB-KW"/>
</dbReference>
<dbReference type="EC" id="2.4.99.28" evidence="11"/>
<keyword evidence="1 11" id="KW-1003">Cell membrane</keyword>
<evidence type="ECO:0000256" key="5">
    <source>
        <dbReference type="ARBA" id="ARBA00022692"/>
    </source>
</evidence>
<dbReference type="NCBIfam" id="TIGR02070">
    <property type="entry name" value="mono_pep_trsgly"/>
    <property type="match status" value="1"/>
</dbReference>
<keyword evidence="5 11" id="KW-0812">Transmembrane</keyword>
<dbReference type="GO" id="GO:0009252">
    <property type="term" value="P:peptidoglycan biosynthetic process"/>
    <property type="evidence" value="ECO:0007669"/>
    <property type="project" value="UniProtKB-UniRule"/>
</dbReference>
<dbReference type="Pfam" id="PF00912">
    <property type="entry name" value="Transgly"/>
    <property type="match status" value="1"/>
</dbReference>
<evidence type="ECO:0000256" key="9">
    <source>
        <dbReference type="ARBA" id="ARBA00023136"/>
    </source>
</evidence>
<keyword evidence="9 11" id="KW-0472">Membrane</keyword>
<name>A0A550J6K4_9BACT</name>
<comment type="subcellular location">
    <subcellularLocation>
        <location evidence="11">Cell membrane</location>
        <topology evidence="11">Single-pass membrane protein</topology>
    </subcellularLocation>
</comment>
<evidence type="ECO:0000256" key="2">
    <source>
        <dbReference type="ARBA" id="ARBA00022519"/>
    </source>
</evidence>
<dbReference type="Proteomes" id="UP000317155">
    <property type="component" value="Unassembled WGS sequence"/>
</dbReference>
<keyword evidence="10 11" id="KW-0961">Cell wall biogenesis/degradation</keyword>
<feature type="transmembrane region" description="Helical" evidence="11">
    <location>
        <begin position="12"/>
        <end position="37"/>
    </location>
</feature>
<gene>
    <name evidence="11 13" type="primary">mtgA</name>
    <name evidence="13" type="ORF">FL622_15110</name>
</gene>
<dbReference type="OrthoDB" id="9766909at2"/>
<evidence type="ECO:0000313" key="14">
    <source>
        <dbReference type="Proteomes" id="UP000317155"/>
    </source>
</evidence>
<evidence type="ECO:0000256" key="1">
    <source>
        <dbReference type="ARBA" id="ARBA00022475"/>
    </source>
</evidence>
<evidence type="ECO:0000256" key="4">
    <source>
        <dbReference type="ARBA" id="ARBA00022679"/>
    </source>
</evidence>
<protein>
    <recommendedName>
        <fullName evidence="11">Biosynthetic peptidoglycan transglycosylase</fullName>
        <ecNumber evidence="11">2.4.99.28</ecNumber>
    </recommendedName>
    <alternativeName>
        <fullName evidence="11">Glycan polymerase</fullName>
    </alternativeName>
    <alternativeName>
        <fullName evidence="11">Peptidoglycan glycosyltransferase MtgA</fullName>
        <shortName evidence="11">PGT</shortName>
    </alternativeName>
</protein>
<dbReference type="GO" id="GO:0008360">
    <property type="term" value="P:regulation of cell shape"/>
    <property type="evidence" value="ECO:0007669"/>
    <property type="project" value="UniProtKB-KW"/>
</dbReference>
<evidence type="ECO:0000256" key="8">
    <source>
        <dbReference type="ARBA" id="ARBA00022989"/>
    </source>
</evidence>
<proteinExistence type="inferred from homology"/>
<dbReference type="InterPro" id="IPR001264">
    <property type="entry name" value="Glyco_trans_51"/>
</dbReference>
<keyword evidence="3 11" id="KW-0328">Glycosyltransferase</keyword>
<keyword evidence="14" id="KW-1185">Reference proteome</keyword>
<keyword evidence="2" id="KW-0997">Cell inner membrane</keyword>
<evidence type="ECO:0000256" key="6">
    <source>
        <dbReference type="ARBA" id="ARBA00022960"/>
    </source>
</evidence>
<keyword evidence="8 11" id="KW-1133">Transmembrane helix</keyword>
<keyword evidence="4 11" id="KW-0808">Transferase</keyword>
<evidence type="ECO:0000259" key="12">
    <source>
        <dbReference type="Pfam" id="PF00912"/>
    </source>
</evidence>
<dbReference type="InterPro" id="IPR036950">
    <property type="entry name" value="PBP_transglycosylase"/>
</dbReference>
<dbReference type="Gene3D" id="1.10.3810.10">
    <property type="entry name" value="Biosynthetic peptidoglycan transglycosylase-like"/>
    <property type="match status" value="1"/>
</dbReference>
<evidence type="ECO:0000256" key="3">
    <source>
        <dbReference type="ARBA" id="ARBA00022676"/>
    </source>
</evidence>
<dbReference type="GO" id="GO:0009274">
    <property type="term" value="C:peptidoglycan-based cell wall"/>
    <property type="evidence" value="ECO:0007669"/>
    <property type="project" value="InterPro"/>
</dbReference>
<dbReference type="GO" id="GO:0016763">
    <property type="term" value="F:pentosyltransferase activity"/>
    <property type="evidence" value="ECO:0007669"/>
    <property type="project" value="InterPro"/>
</dbReference>
<comment type="catalytic activity">
    <reaction evidence="11">
        <text>[GlcNAc-(1-&gt;4)-Mur2Ac(oyl-L-Ala-gamma-D-Glu-L-Lys-D-Ala-D-Ala)](n)-di-trans,octa-cis-undecaprenyl diphosphate + beta-D-GlcNAc-(1-&gt;4)-Mur2Ac(oyl-L-Ala-gamma-D-Glu-L-Lys-D-Ala-D-Ala)-di-trans,octa-cis-undecaprenyl diphosphate = [GlcNAc-(1-&gt;4)-Mur2Ac(oyl-L-Ala-gamma-D-Glu-L-Lys-D-Ala-D-Ala)](n+1)-di-trans,octa-cis-undecaprenyl diphosphate + di-trans,octa-cis-undecaprenyl diphosphate + H(+)</text>
        <dbReference type="Rhea" id="RHEA:23708"/>
        <dbReference type="Rhea" id="RHEA-COMP:9602"/>
        <dbReference type="Rhea" id="RHEA-COMP:9603"/>
        <dbReference type="ChEBI" id="CHEBI:15378"/>
        <dbReference type="ChEBI" id="CHEBI:58405"/>
        <dbReference type="ChEBI" id="CHEBI:60033"/>
        <dbReference type="ChEBI" id="CHEBI:78435"/>
        <dbReference type="EC" id="2.4.99.28"/>
    </reaction>
</comment>
<dbReference type="InterPro" id="IPR023346">
    <property type="entry name" value="Lysozyme-like_dom_sf"/>
</dbReference>
<accession>A0A550J6K4</accession>
<dbReference type="UniPathway" id="UPA00219"/>
<comment type="similarity">
    <text evidence="11">Belongs to the glycosyltransferase 51 family.</text>
</comment>
<dbReference type="SUPFAM" id="SSF53955">
    <property type="entry name" value="Lysozyme-like"/>
    <property type="match status" value="1"/>
</dbReference>
<keyword evidence="7 11" id="KW-0573">Peptidoglycan synthesis</keyword>
<dbReference type="EMBL" id="VJVV01000014">
    <property type="protein sequence ID" value="TRO78845.1"/>
    <property type="molecule type" value="Genomic_DNA"/>
</dbReference>